<evidence type="ECO:0000256" key="8">
    <source>
        <dbReference type="SAM" id="Coils"/>
    </source>
</evidence>
<comment type="subcellular location">
    <subcellularLocation>
        <location evidence="1">Golgi apparatus membrane</location>
        <topology evidence="1">Single-pass type II membrane protein</topology>
    </subcellularLocation>
</comment>
<dbReference type="GO" id="GO:0042285">
    <property type="term" value="F:xylosyltransferase activity"/>
    <property type="evidence" value="ECO:0007669"/>
    <property type="project" value="TreeGrafter"/>
</dbReference>
<evidence type="ECO:0000256" key="3">
    <source>
        <dbReference type="ARBA" id="ARBA00022968"/>
    </source>
</evidence>
<dbReference type="InParanoid" id="A0A6L2Q042"/>
<keyword evidence="7" id="KW-0325">Glycoprotein</keyword>
<evidence type="ECO:0000256" key="1">
    <source>
        <dbReference type="ARBA" id="ARBA00004323"/>
    </source>
</evidence>
<evidence type="ECO:0000256" key="7">
    <source>
        <dbReference type="ARBA" id="ARBA00023180"/>
    </source>
</evidence>
<evidence type="ECO:0000256" key="4">
    <source>
        <dbReference type="ARBA" id="ARBA00022989"/>
    </source>
</evidence>
<keyword evidence="4" id="KW-1133">Transmembrane helix</keyword>
<name>A0A6L2Q042_COPFO</name>
<dbReference type="SUPFAM" id="SSF53448">
    <property type="entry name" value="Nucleotide-diphospho-sugar transferases"/>
    <property type="match status" value="1"/>
</dbReference>
<dbReference type="EMBL" id="BLKM01012925">
    <property type="protein sequence ID" value="GFG37874.1"/>
    <property type="molecule type" value="Genomic_DNA"/>
</dbReference>
<dbReference type="GO" id="GO:0000139">
    <property type="term" value="C:Golgi membrane"/>
    <property type="evidence" value="ECO:0007669"/>
    <property type="project" value="UniProtKB-SubCell"/>
</dbReference>
<dbReference type="Pfam" id="PF13896">
    <property type="entry name" value="Glyco_transf_49"/>
    <property type="match status" value="1"/>
</dbReference>
<dbReference type="InterPro" id="IPR029044">
    <property type="entry name" value="Nucleotide-diphossugar_trans"/>
</dbReference>
<dbReference type="CDD" id="cd06431">
    <property type="entry name" value="GT8_LARGE_C"/>
    <property type="match status" value="1"/>
</dbReference>
<protein>
    <submittedName>
        <fullName evidence="9">Uncharacterized protein</fullName>
    </submittedName>
</protein>
<evidence type="ECO:0000313" key="10">
    <source>
        <dbReference type="Proteomes" id="UP000502823"/>
    </source>
</evidence>
<feature type="non-terminal residue" evidence="9">
    <location>
        <position position="1"/>
    </location>
</feature>
<dbReference type="InterPro" id="IPR051292">
    <property type="entry name" value="Xyl/GlcA_transferase"/>
</dbReference>
<accession>A0A6L2Q042</accession>
<evidence type="ECO:0000256" key="5">
    <source>
        <dbReference type="ARBA" id="ARBA00023034"/>
    </source>
</evidence>
<evidence type="ECO:0000256" key="6">
    <source>
        <dbReference type="ARBA" id="ARBA00023136"/>
    </source>
</evidence>
<dbReference type="PANTHER" id="PTHR12270:SF25">
    <property type="entry name" value="GLYCOSYLTRANSFERASE-LIKE PROTEIN LARGE"/>
    <property type="match status" value="1"/>
</dbReference>
<dbReference type="GO" id="GO:0015020">
    <property type="term" value="F:glucuronosyltransferase activity"/>
    <property type="evidence" value="ECO:0007669"/>
    <property type="project" value="TreeGrafter"/>
</dbReference>
<dbReference type="GO" id="GO:0035269">
    <property type="term" value="P:protein O-linked glycosylation via mannose"/>
    <property type="evidence" value="ECO:0007669"/>
    <property type="project" value="TreeGrafter"/>
</dbReference>
<comment type="caution">
    <text evidence="9">The sequence shown here is derived from an EMBL/GenBank/DDBJ whole genome shotgun (WGS) entry which is preliminary data.</text>
</comment>
<evidence type="ECO:0000313" key="9">
    <source>
        <dbReference type="EMBL" id="GFG37874.1"/>
    </source>
</evidence>
<dbReference type="OrthoDB" id="411524at2759"/>
<proteinExistence type="predicted"/>
<keyword evidence="5" id="KW-0333">Golgi apparatus</keyword>
<organism evidence="9 10">
    <name type="scientific">Coptotermes formosanus</name>
    <name type="common">Formosan subterranean termite</name>
    <dbReference type="NCBI Taxonomy" id="36987"/>
    <lineage>
        <taxon>Eukaryota</taxon>
        <taxon>Metazoa</taxon>
        <taxon>Ecdysozoa</taxon>
        <taxon>Arthropoda</taxon>
        <taxon>Hexapoda</taxon>
        <taxon>Insecta</taxon>
        <taxon>Pterygota</taxon>
        <taxon>Neoptera</taxon>
        <taxon>Polyneoptera</taxon>
        <taxon>Dictyoptera</taxon>
        <taxon>Blattodea</taxon>
        <taxon>Blattoidea</taxon>
        <taxon>Termitoidae</taxon>
        <taxon>Rhinotermitidae</taxon>
        <taxon>Coptotermes</taxon>
    </lineage>
</organism>
<keyword evidence="8" id="KW-0175">Coiled coil</keyword>
<keyword evidence="2" id="KW-0812">Transmembrane</keyword>
<dbReference type="PANTHER" id="PTHR12270">
    <property type="entry name" value="GLYCOSYLTRANSFERASE-RELATED"/>
    <property type="match status" value="1"/>
</dbReference>
<keyword evidence="10" id="KW-1185">Reference proteome</keyword>
<dbReference type="Proteomes" id="UP000502823">
    <property type="component" value="Unassembled WGS sequence"/>
</dbReference>
<dbReference type="InterPro" id="IPR002495">
    <property type="entry name" value="Glyco_trans_8"/>
</dbReference>
<dbReference type="Pfam" id="PF01501">
    <property type="entry name" value="Glyco_transf_8"/>
    <property type="match status" value="1"/>
</dbReference>
<feature type="coiled-coil region" evidence="8">
    <location>
        <begin position="12"/>
        <end position="39"/>
    </location>
</feature>
<dbReference type="AlphaFoldDB" id="A0A6L2Q042"/>
<reference evidence="10" key="1">
    <citation type="submission" date="2020-01" db="EMBL/GenBank/DDBJ databases">
        <title>Draft genome sequence of the Termite Coptotermes fromosanus.</title>
        <authorList>
            <person name="Itakura S."/>
            <person name="Yosikawa Y."/>
            <person name="Umezawa K."/>
        </authorList>
    </citation>
    <scope>NUCLEOTIDE SEQUENCE [LARGE SCALE GENOMIC DNA]</scope>
</reference>
<gene>
    <name evidence="9" type="ORF">Cfor_00669</name>
</gene>
<dbReference type="FunFam" id="3.90.550.10:FF:000016">
    <property type="entry name" value="LARGE xylosyl- and glucuronyltransferase 2"/>
    <property type="match status" value="1"/>
</dbReference>
<keyword evidence="6" id="KW-0472">Membrane</keyword>
<sequence length="636" mass="73485">DGNNMLGFTGREARLAGRVREMEEQNQLLRRQLSISQSHLVAAMRTSNHTPTQNLVQPTHDHSGHCPNQEADVPKCEVVHVAIVCAGYNSSRSVVTLIKSILFYSKNPLHFHLIADSVAQVILQTLFYTWNVPQAEVSFYLADNVVADVSWIPNKHYSGVYGLMKLTLPKVLPDTLQKAIVLDTDVTFATDIAALWKIFSKLGPKQAIGLVENQSDWYLGKLWKKHRPWPALGRGYNTGVILLQLQRLRELGWGQLWRLIAEKDLITMLATSLADQDIFNAVIKQHPYLVYNLPCQWNVQLGDNTRSELCYTEVTDLKVIHWNSPNKVKVQNKHAEFFRNMYLTFLEYDGNLLRRELFGCNTTKMSLKERELSKLNEEDPCYEFRRAHINSFRTHLYFLDYMYEPSSDGYDVTLVAQLSMDRLQMVEALCKHWEGPISLTLYMSDAEAQQFLSYALSSEILSSRKNIGYHVVYKEGALVVPAFETQRYRITFPKSKAELLSMLDMGTLFTFRYHVWTKGHAPTNYGKWRTATTPYKVQWEPDFEPYIVVRKDIPEYDTRFVGFGWNKVSHIMELEAQGFEFVVLPNGFIVHMPHAPSLDIAKFRSSSQYRKCLKILKNEFVKDLSKRYSKVFDMEV</sequence>
<dbReference type="Gene3D" id="3.90.550.10">
    <property type="entry name" value="Spore Coat Polysaccharide Biosynthesis Protein SpsA, Chain A"/>
    <property type="match status" value="1"/>
</dbReference>
<evidence type="ECO:0000256" key="2">
    <source>
        <dbReference type="ARBA" id="ARBA00022692"/>
    </source>
</evidence>
<keyword evidence="3" id="KW-0735">Signal-anchor</keyword>